<reference evidence="4 5" key="2">
    <citation type="submission" date="2024-07" db="EMBL/GenBank/DDBJ databases">
        <authorList>
            <person name="Akdeniz Z."/>
        </authorList>
    </citation>
    <scope>NUCLEOTIDE SEQUENCE [LARGE SCALE GENOMIC DNA]</scope>
</reference>
<accession>A0AA86PN36</accession>
<organism evidence="3">
    <name type="scientific">Hexamita inflata</name>
    <dbReference type="NCBI Taxonomy" id="28002"/>
    <lineage>
        <taxon>Eukaryota</taxon>
        <taxon>Metamonada</taxon>
        <taxon>Diplomonadida</taxon>
        <taxon>Hexamitidae</taxon>
        <taxon>Hexamitinae</taxon>
        <taxon>Hexamita</taxon>
    </lineage>
</organism>
<dbReference type="EMBL" id="CATOUU010000714">
    <property type="protein sequence ID" value="CAI9943230.1"/>
    <property type="molecule type" value="Genomic_DNA"/>
</dbReference>
<keyword evidence="2" id="KW-0472">Membrane</keyword>
<evidence type="ECO:0000256" key="1">
    <source>
        <dbReference type="SAM" id="MobiDB-lite"/>
    </source>
</evidence>
<sequence length="469" mass="51681">MMRHILVLAEFINLYKVNPTELVPITAPNTTKSFTSDGTNNYFLTSDGLLFKSLNSADPTQVGTTAVKQICMYNGQLHAINGENFVVRLKVDDSFEVVYNDRQYVFIAAAHDQLVVATNESIFFLGQCPDYYCGADLPGAQALTLTNLNFKFKGAQLDSVDFSGHIMVYYLKSGDTYVTGPDHGQFCSEGFDPAAKIRNVGSNIYVFDVIKESVLGVDKYTGLVLKNNVLSMCQDQNPMNEISAFGKVLDLNVETSTGTDFVQVLANDGIFLGVTVPSIVTPKNMLFYLRSGILFVVPPSLKGITDLTALKVSLTILLPFCAIFFILTMIIVNYKSQCTVKYPKTMQQWLDNMREEVDLNVGENAVAFVKEIQQANIGRKGILNSLNALVEDQDQQLQEEKTSPTSQKTDHENILEPATVNHEPKYNGALKGALKGFKAPKLAATVELEGAADKLEAQSRLLGSRLDKE</sequence>
<evidence type="ECO:0000256" key="2">
    <source>
        <dbReference type="SAM" id="Phobius"/>
    </source>
</evidence>
<evidence type="ECO:0000313" key="3">
    <source>
        <dbReference type="EMBL" id="CAI9943230.1"/>
    </source>
</evidence>
<keyword evidence="2" id="KW-1133">Transmembrane helix</keyword>
<feature type="region of interest" description="Disordered" evidence="1">
    <location>
        <begin position="393"/>
        <end position="426"/>
    </location>
</feature>
<feature type="transmembrane region" description="Helical" evidence="2">
    <location>
        <begin position="312"/>
        <end position="334"/>
    </location>
</feature>
<feature type="compositionally biased region" description="Basic and acidic residues" evidence="1">
    <location>
        <begin position="398"/>
        <end position="414"/>
    </location>
</feature>
<evidence type="ECO:0000313" key="5">
    <source>
        <dbReference type="Proteomes" id="UP001642409"/>
    </source>
</evidence>
<protein>
    <submittedName>
        <fullName evidence="4">Hypothetical_protein</fullName>
    </submittedName>
</protein>
<evidence type="ECO:0000313" key="4">
    <source>
        <dbReference type="EMBL" id="CAL6040915.1"/>
    </source>
</evidence>
<comment type="caution">
    <text evidence="3">The sequence shown here is derived from an EMBL/GenBank/DDBJ whole genome shotgun (WGS) entry which is preliminary data.</text>
</comment>
<dbReference type="Proteomes" id="UP001642409">
    <property type="component" value="Unassembled WGS sequence"/>
</dbReference>
<proteinExistence type="predicted"/>
<dbReference type="AlphaFoldDB" id="A0AA86PN36"/>
<dbReference type="EMBL" id="CAXDID020000147">
    <property type="protein sequence ID" value="CAL6040915.1"/>
    <property type="molecule type" value="Genomic_DNA"/>
</dbReference>
<reference evidence="3" key="1">
    <citation type="submission" date="2023-06" db="EMBL/GenBank/DDBJ databases">
        <authorList>
            <person name="Kurt Z."/>
        </authorList>
    </citation>
    <scope>NUCLEOTIDE SEQUENCE</scope>
</reference>
<gene>
    <name evidence="3" type="ORF">HINF_LOCUS30875</name>
    <name evidence="4" type="ORF">HINF_LOCUS38568</name>
</gene>
<keyword evidence="5" id="KW-1185">Reference proteome</keyword>
<name>A0AA86PN36_9EUKA</name>
<keyword evidence="2" id="KW-0812">Transmembrane</keyword>